<evidence type="ECO:0000259" key="2">
    <source>
        <dbReference type="Pfam" id="PF01571"/>
    </source>
</evidence>
<dbReference type="InterPro" id="IPR029043">
    <property type="entry name" value="GcvT/YgfZ_C"/>
</dbReference>
<dbReference type="PANTHER" id="PTHR43757:SF2">
    <property type="entry name" value="AMINOMETHYLTRANSFERASE, MITOCHONDRIAL"/>
    <property type="match status" value="1"/>
</dbReference>
<organism evidence="4 5">
    <name type="scientific">Candidatus Manganitrophus noduliformans</name>
    <dbReference type="NCBI Taxonomy" id="2606439"/>
    <lineage>
        <taxon>Bacteria</taxon>
        <taxon>Pseudomonadati</taxon>
        <taxon>Nitrospirota</taxon>
        <taxon>Nitrospiria</taxon>
        <taxon>Candidatus Troglogloeales</taxon>
        <taxon>Candidatus Manganitrophaceae</taxon>
        <taxon>Candidatus Manganitrophus</taxon>
    </lineage>
</organism>
<evidence type="ECO:0000313" key="5">
    <source>
        <dbReference type="Proteomes" id="UP000534783"/>
    </source>
</evidence>
<dbReference type="InterPro" id="IPR013977">
    <property type="entry name" value="GcvT_C"/>
</dbReference>
<dbReference type="AlphaFoldDB" id="A0A7X6DLF5"/>
<comment type="caution">
    <text evidence="4">The sequence shown here is derived from an EMBL/GenBank/DDBJ whole genome shotgun (WGS) entry which is preliminary data.</text>
</comment>
<evidence type="ECO:0000313" key="4">
    <source>
        <dbReference type="EMBL" id="NKE69358.1"/>
    </source>
</evidence>
<dbReference type="InterPro" id="IPR017703">
    <property type="entry name" value="YgfZ/GCV_T_CS"/>
</dbReference>
<feature type="domain" description="GCVT N-terminal" evidence="2">
    <location>
        <begin position="8"/>
        <end position="251"/>
    </location>
</feature>
<dbReference type="InterPro" id="IPR027266">
    <property type="entry name" value="TrmE/GcvT-like"/>
</dbReference>
<dbReference type="GO" id="GO:0016740">
    <property type="term" value="F:transferase activity"/>
    <property type="evidence" value="ECO:0007669"/>
    <property type="project" value="UniProtKB-KW"/>
</dbReference>
<dbReference type="PANTHER" id="PTHR43757">
    <property type="entry name" value="AMINOMETHYLTRANSFERASE"/>
    <property type="match status" value="1"/>
</dbReference>
<gene>
    <name evidence="4" type="ORF">MNODULE_01140</name>
</gene>
<dbReference type="RefSeq" id="WP_168057664.1">
    <property type="nucleotide sequence ID" value="NZ_VTOW01000001.1"/>
</dbReference>
<sequence>MPTPLLRAQHQQRGARFVPYGEWELPSDYGDALSEYQAVRRKVGVADLSHQFPFLITGKDRIPFLQNIISNDLTPLQQGKGLYATLLTAKGRVLSDFHLYLLPEALLIDVEWTNAKKTLDQLMRFKFRSQIKIESPAWGRLLVSGPEARPLLEALLGPLPIHEEKSFFQSERDGAALLCVKQSTTGGEDYHLYVPAEGLEKLWEGLFSAGGAFGLQPFGQTALEILRIEAGKPRYGIDIDEHIIPIEAGLEKEAISYTKGCYPGQEVMARIQTYGHVNKQLMGLTIEGSDLPKREDKIFQGEKELGWITSATWSPSAGKIVAMGYVRPQIAIPGTEVEVEIAQTRKTAQVSALPFYRLVP</sequence>
<dbReference type="InterPro" id="IPR006222">
    <property type="entry name" value="GCVT_N"/>
</dbReference>
<dbReference type="Gene3D" id="3.30.1360.120">
    <property type="entry name" value="Probable tRNA modification gtpase trme, domain 1"/>
    <property type="match status" value="1"/>
</dbReference>
<dbReference type="Pfam" id="PF01571">
    <property type="entry name" value="GCV_T"/>
    <property type="match status" value="1"/>
</dbReference>
<keyword evidence="5" id="KW-1185">Reference proteome</keyword>
<dbReference type="SUPFAM" id="SSF103025">
    <property type="entry name" value="Folate-binding domain"/>
    <property type="match status" value="1"/>
</dbReference>
<evidence type="ECO:0000259" key="3">
    <source>
        <dbReference type="Pfam" id="PF08669"/>
    </source>
</evidence>
<evidence type="ECO:0000256" key="1">
    <source>
        <dbReference type="ARBA" id="ARBA00022946"/>
    </source>
</evidence>
<keyword evidence="4" id="KW-0808">Transferase</keyword>
<proteinExistence type="predicted"/>
<protein>
    <submittedName>
        <fullName evidence="4">Aminomethyl transferase family protein</fullName>
    </submittedName>
</protein>
<dbReference type="PIRSF" id="PIRSF006487">
    <property type="entry name" value="GcvT"/>
    <property type="match status" value="1"/>
</dbReference>
<dbReference type="Proteomes" id="UP000534783">
    <property type="component" value="Unassembled WGS sequence"/>
</dbReference>
<dbReference type="Pfam" id="PF08669">
    <property type="entry name" value="GCV_T_C"/>
    <property type="match status" value="1"/>
</dbReference>
<name>A0A7X6DLF5_9BACT</name>
<dbReference type="EMBL" id="VTOW01000001">
    <property type="protein sequence ID" value="NKE69358.1"/>
    <property type="molecule type" value="Genomic_DNA"/>
</dbReference>
<dbReference type="SUPFAM" id="SSF101790">
    <property type="entry name" value="Aminomethyltransferase beta-barrel domain"/>
    <property type="match status" value="1"/>
</dbReference>
<accession>A0A7X6DLF5</accession>
<feature type="domain" description="Aminomethyltransferase C-terminal" evidence="3">
    <location>
        <begin position="279"/>
        <end position="356"/>
    </location>
</feature>
<dbReference type="InterPro" id="IPR028896">
    <property type="entry name" value="GcvT/YgfZ/DmdA"/>
</dbReference>
<keyword evidence="1" id="KW-0809">Transit peptide</keyword>
<reference evidence="4 5" key="1">
    <citation type="journal article" date="2020" name="Nature">
        <title>Bacterial chemolithoautotrophy via manganese oxidation.</title>
        <authorList>
            <person name="Yu H."/>
            <person name="Leadbetter J.R."/>
        </authorList>
    </citation>
    <scope>NUCLEOTIDE SEQUENCE [LARGE SCALE GENOMIC DNA]</scope>
    <source>
        <strain evidence="4 5">Mn-1</strain>
    </source>
</reference>
<dbReference type="NCBIfam" id="TIGR03317">
    <property type="entry name" value="ygfZ_signature"/>
    <property type="match status" value="1"/>
</dbReference>